<dbReference type="RefSeq" id="WP_061897306.1">
    <property type="nucleotide sequence ID" value="NZ_LOBR01000048.1"/>
</dbReference>
<accession>A0A151KX41</accession>
<name>A0A151KX41_9VIBR</name>
<gene>
    <name evidence="2" type="ORF">ATY37_17815</name>
</gene>
<proteinExistence type="predicted"/>
<sequence>MSDILSSVSTAISLATRLREIGKNIGDAEFKNLIADLNLELAESKMKVADLVSENAALKEKLASLTSATGEVCPKCNNRTYEIISTKPHEDMGDLGVIVRVYKCSTCDFSEPKLITP</sequence>
<protein>
    <submittedName>
        <fullName evidence="2">Uncharacterized protein</fullName>
    </submittedName>
</protein>
<organism evidence="2 3">
    <name type="scientific">Vibrio cidicii</name>
    <dbReference type="NCBI Taxonomy" id="1763883"/>
    <lineage>
        <taxon>Bacteria</taxon>
        <taxon>Pseudomonadati</taxon>
        <taxon>Pseudomonadota</taxon>
        <taxon>Gammaproteobacteria</taxon>
        <taxon>Vibrionales</taxon>
        <taxon>Vibrionaceae</taxon>
        <taxon>Vibrio</taxon>
    </lineage>
</organism>
<dbReference type="Proteomes" id="UP000075346">
    <property type="component" value="Unassembled WGS sequence"/>
</dbReference>
<feature type="coiled-coil region" evidence="1">
    <location>
        <begin position="34"/>
        <end position="68"/>
    </location>
</feature>
<dbReference type="AlphaFoldDB" id="A0A151KX41"/>
<evidence type="ECO:0000256" key="1">
    <source>
        <dbReference type="SAM" id="Coils"/>
    </source>
</evidence>
<reference evidence="3" key="1">
    <citation type="submission" date="2015-12" db="EMBL/GenBank/DDBJ databases">
        <authorList>
            <person name="Shamseldin A."/>
            <person name="Moawad H."/>
            <person name="Abd El-Rahim W.M."/>
            <person name="Sadowsky M.J."/>
        </authorList>
    </citation>
    <scope>NUCLEOTIDE SEQUENCE [LARGE SCALE GENOMIC DNA]</scope>
    <source>
        <strain evidence="3">2538-88</strain>
    </source>
</reference>
<keyword evidence="1" id="KW-0175">Coiled coil</keyword>
<evidence type="ECO:0000313" key="3">
    <source>
        <dbReference type="Proteomes" id="UP000075346"/>
    </source>
</evidence>
<dbReference type="EMBL" id="LOBR01000048">
    <property type="protein sequence ID" value="KYN87519.1"/>
    <property type="molecule type" value="Genomic_DNA"/>
</dbReference>
<evidence type="ECO:0000313" key="2">
    <source>
        <dbReference type="EMBL" id="KYN87519.1"/>
    </source>
</evidence>
<comment type="caution">
    <text evidence="2">The sequence shown here is derived from an EMBL/GenBank/DDBJ whole genome shotgun (WGS) entry which is preliminary data.</text>
</comment>